<feature type="compositionally biased region" description="Basic and acidic residues" evidence="5">
    <location>
        <begin position="182"/>
        <end position="206"/>
    </location>
</feature>
<feature type="region of interest" description="Disordered" evidence="5">
    <location>
        <begin position="181"/>
        <end position="206"/>
    </location>
</feature>
<evidence type="ECO:0000256" key="3">
    <source>
        <dbReference type="ARBA" id="ARBA00022553"/>
    </source>
</evidence>
<feature type="compositionally biased region" description="Polar residues" evidence="5">
    <location>
        <begin position="120"/>
        <end position="135"/>
    </location>
</feature>
<feature type="region of interest" description="Disordered" evidence="5">
    <location>
        <begin position="111"/>
        <end position="140"/>
    </location>
</feature>
<comment type="subcellular location">
    <subcellularLocation>
        <location evidence="1">Cytoplasm</location>
    </subcellularLocation>
</comment>
<evidence type="ECO:0000256" key="1">
    <source>
        <dbReference type="ARBA" id="ARBA00004496"/>
    </source>
</evidence>
<proteinExistence type="inferred from homology"/>
<name>A0ABQ8N0C9_LABRO</name>
<evidence type="ECO:0000313" key="6">
    <source>
        <dbReference type="EMBL" id="KAI2668540.1"/>
    </source>
</evidence>
<evidence type="ECO:0000256" key="2">
    <source>
        <dbReference type="ARBA" id="ARBA00022490"/>
    </source>
</evidence>
<accession>A0ABQ8N0C9</accession>
<dbReference type="InterPro" id="IPR051976">
    <property type="entry name" value="Synaptopodin_domain"/>
</dbReference>
<keyword evidence="7" id="KW-1185">Reference proteome</keyword>
<sequence length="819" mass="89941">MEHLPETKGKGVLMFAKRRQRMDELSAEQEEMRQKSIPVDAVVEPEGEIVRPPPQEESRQAPQDIYVRQQQHYQDQTFQQQMLPQSANGMNGLDPYQSSALSRSLVSNRTAKPFLGGHSQGQKAFSTVRGVSSPTPKKPENIFKVSVPVNTVPQVWSPTSDIIASRDERIAIPAIKTGILPETKRRGANKTDSKEMPRLQKKGDQKSLTELVPEEDFLSLGAEACNFMQAPTIRQKNPPPVLPKPVINPAHPPWSEEGHVVSQSPAAASSSVPAMGHPQVQAVPYQSPPKLQPAGKAQSSLSSQPMPRQASPAWVPSHSPDLHQSAWTSDPHQAHHTSGPSQSKTPWIRSSDGNSVASCPPQHLSTYFQGSKAPLSSPKGYTSDAGASEGLNLKGKGAELFARRQSRMEKFVVDDETVRANQARSSSPTLSMPSTWKYSSNVRAPPPVSYNPILSPFYPLAAVKQPPPATSPKIKSKANKEKKNPPPKHLNVLDVMKHQPYQLNSSLFTYNSTPEAKEAAYEPSTVFSPYPNSLQSVKQNPSKATGEVSVAYPFVRQSTSNEAISIPQQLHGKQLAMHDGPRKKDISNTTLPPGSSGGNVYAGSSLPVNNKYASRCALPVAPRPTFSAKKSNTGGKKWKPRKTVKHFLPLCQVVLDDKKDGFSRSRSLSYPQRLSSVSPTFTPGVHSKRHSLNRQYSWVEQPKKPLSSVEAVSQSPFSPVESKISATHRKSLPETPAEWKQRVFYDSVCGPQERGPIIAVTSPNNSFSAVPKEPIVYGPPFRSAQPLVTTKRYSRGGSLPRNFTLQTNYPQLHRVSWKL</sequence>
<protein>
    <submittedName>
        <fullName evidence="6">Synaptopodin-2</fullName>
    </submittedName>
</protein>
<feature type="compositionally biased region" description="Polar residues" evidence="5">
    <location>
        <begin position="325"/>
        <end position="345"/>
    </location>
</feature>
<gene>
    <name evidence="6" type="ORF">H4Q32_005278</name>
</gene>
<feature type="region of interest" description="Disordered" evidence="5">
    <location>
        <begin position="231"/>
        <end position="391"/>
    </location>
</feature>
<comment type="similarity">
    <text evidence="4">Belongs to the synaptopodin family.</text>
</comment>
<feature type="compositionally biased region" description="Polar residues" evidence="5">
    <location>
        <begin position="297"/>
        <end position="306"/>
    </location>
</feature>
<organism evidence="6 7">
    <name type="scientific">Labeo rohita</name>
    <name type="common">Indian major carp</name>
    <name type="synonym">Cyprinus rohita</name>
    <dbReference type="NCBI Taxonomy" id="84645"/>
    <lineage>
        <taxon>Eukaryota</taxon>
        <taxon>Metazoa</taxon>
        <taxon>Chordata</taxon>
        <taxon>Craniata</taxon>
        <taxon>Vertebrata</taxon>
        <taxon>Euteleostomi</taxon>
        <taxon>Actinopterygii</taxon>
        <taxon>Neopterygii</taxon>
        <taxon>Teleostei</taxon>
        <taxon>Ostariophysi</taxon>
        <taxon>Cypriniformes</taxon>
        <taxon>Cyprinidae</taxon>
        <taxon>Labeoninae</taxon>
        <taxon>Labeonini</taxon>
        <taxon>Labeo</taxon>
    </lineage>
</organism>
<feature type="region of interest" description="Disordered" evidence="5">
    <location>
        <begin position="577"/>
        <end position="597"/>
    </location>
</feature>
<dbReference type="Proteomes" id="UP000830375">
    <property type="component" value="Unassembled WGS sequence"/>
</dbReference>
<reference evidence="6 7" key="1">
    <citation type="submission" date="2022-01" db="EMBL/GenBank/DDBJ databases">
        <title>A high-quality chromosome-level genome assembly of rohu carp, Labeo rohita.</title>
        <authorList>
            <person name="Arick M.A. II"/>
            <person name="Hsu C.-Y."/>
            <person name="Magbanua Z."/>
            <person name="Pechanova O."/>
            <person name="Grover C."/>
            <person name="Miller E."/>
            <person name="Thrash A."/>
            <person name="Ezzel L."/>
            <person name="Alam S."/>
            <person name="Benzie J."/>
            <person name="Hamilton M."/>
            <person name="Karsi A."/>
            <person name="Lawrence M.L."/>
            <person name="Peterson D.G."/>
        </authorList>
    </citation>
    <scope>NUCLEOTIDE SEQUENCE [LARGE SCALE GENOMIC DNA]</scope>
    <source>
        <strain evidence="7">BAU-BD-2019</strain>
        <tissue evidence="6">Blood</tissue>
    </source>
</reference>
<feature type="compositionally biased region" description="Polar residues" evidence="5">
    <location>
        <begin position="351"/>
        <end position="369"/>
    </location>
</feature>
<comment type="caution">
    <text evidence="6">The sequence shown here is derived from an EMBL/GenBank/DDBJ whole genome shotgun (WGS) entry which is preliminary data.</text>
</comment>
<feature type="region of interest" description="Disordered" evidence="5">
    <location>
        <begin position="23"/>
        <end position="64"/>
    </location>
</feature>
<evidence type="ECO:0000313" key="7">
    <source>
        <dbReference type="Proteomes" id="UP000830375"/>
    </source>
</evidence>
<dbReference type="EMBL" id="JACTAM010000001">
    <property type="protein sequence ID" value="KAI2668540.1"/>
    <property type="molecule type" value="Genomic_DNA"/>
</dbReference>
<feature type="region of interest" description="Disordered" evidence="5">
    <location>
        <begin position="464"/>
        <end position="487"/>
    </location>
</feature>
<evidence type="ECO:0000256" key="4">
    <source>
        <dbReference type="ARBA" id="ARBA00038161"/>
    </source>
</evidence>
<keyword evidence="3" id="KW-0597">Phosphoprotein</keyword>
<dbReference type="PANTHER" id="PTHR24217">
    <property type="entry name" value="PUTATIVE-RELATED"/>
    <property type="match status" value="1"/>
</dbReference>
<dbReference type="PANTHER" id="PTHR24217:SF9">
    <property type="entry name" value="SYNAPTOPODIN-2"/>
    <property type="match status" value="1"/>
</dbReference>
<feature type="compositionally biased region" description="Low complexity" evidence="5">
    <location>
        <begin position="260"/>
        <end position="274"/>
    </location>
</feature>
<evidence type="ECO:0000256" key="5">
    <source>
        <dbReference type="SAM" id="MobiDB-lite"/>
    </source>
</evidence>
<keyword evidence="2" id="KW-0963">Cytoplasm</keyword>